<dbReference type="PROSITE" id="PS51384">
    <property type="entry name" value="FAD_FR"/>
    <property type="match status" value="1"/>
</dbReference>
<dbReference type="SUPFAM" id="SSF63380">
    <property type="entry name" value="Riboflavin synthase domain-like"/>
    <property type="match status" value="1"/>
</dbReference>
<dbReference type="PANTHER" id="PTHR30157:SF0">
    <property type="entry name" value="NADPH-DEPENDENT FERRIC-CHELATE REDUCTASE"/>
    <property type="match status" value="1"/>
</dbReference>
<dbReference type="RefSeq" id="WP_006336150.1">
    <property type="nucleotide sequence ID" value="NZ_BAHC01000160.1"/>
</dbReference>
<comment type="caution">
    <text evidence="2">The sequence shown here is derived from an EMBL/GenBank/DDBJ whole genome shotgun (WGS) entry which is preliminary data.</text>
</comment>
<dbReference type="Pfam" id="PF04954">
    <property type="entry name" value="SIP"/>
    <property type="match status" value="1"/>
</dbReference>
<dbReference type="Gene3D" id="3.40.50.80">
    <property type="entry name" value="Nucleotide-binding domain of ferredoxin-NADP reductase (FNR) module"/>
    <property type="match status" value="1"/>
</dbReference>
<dbReference type="eggNOG" id="COG2375">
    <property type="taxonomic scope" value="Bacteria"/>
</dbReference>
<reference evidence="2 3" key="1">
    <citation type="submission" date="2012-08" db="EMBL/GenBank/DDBJ databases">
        <title>Whole genome shotgun sequence of Gordonia rhizosphera NBRC 16068.</title>
        <authorList>
            <person name="Takarada H."/>
            <person name="Isaki S."/>
            <person name="Hosoyama A."/>
            <person name="Tsuchikane K."/>
            <person name="Katsumata H."/>
            <person name="Baba S."/>
            <person name="Ohji S."/>
            <person name="Yamazaki S."/>
            <person name="Fujita N."/>
        </authorList>
    </citation>
    <scope>NUCLEOTIDE SEQUENCE [LARGE SCALE GENOMIC DNA]</scope>
    <source>
        <strain evidence="2 3">NBRC 16068</strain>
    </source>
</reference>
<dbReference type="PANTHER" id="PTHR30157">
    <property type="entry name" value="FERRIC REDUCTASE, NADPH-DEPENDENT"/>
    <property type="match status" value="1"/>
</dbReference>
<evidence type="ECO:0000259" key="1">
    <source>
        <dbReference type="PROSITE" id="PS51384"/>
    </source>
</evidence>
<accession>K6WEB5</accession>
<organism evidence="2 3">
    <name type="scientific">Gordonia rhizosphera NBRC 16068</name>
    <dbReference type="NCBI Taxonomy" id="1108045"/>
    <lineage>
        <taxon>Bacteria</taxon>
        <taxon>Bacillati</taxon>
        <taxon>Actinomycetota</taxon>
        <taxon>Actinomycetes</taxon>
        <taxon>Mycobacteriales</taxon>
        <taxon>Gordoniaceae</taxon>
        <taxon>Gordonia</taxon>
    </lineage>
</organism>
<dbReference type="InterPro" id="IPR017938">
    <property type="entry name" value="Riboflavin_synthase-like_b-brl"/>
</dbReference>
<protein>
    <recommendedName>
        <fullName evidence="1">FAD-binding FR-type domain-containing protein</fullName>
    </recommendedName>
</protein>
<dbReference type="OrthoDB" id="3396083at2"/>
<dbReference type="AlphaFoldDB" id="K6WEB5"/>
<proteinExistence type="predicted"/>
<dbReference type="InterPro" id="IPR007037">
    <property type="entry name" value="SIP_rossman_dom"/>
</dbReference>
<keyword evidence="3" id="KW-1185">Reference proteome</keyword>
<dbReference type="CDD" id="cd06193">
    <property type="entry name" value="siderophore_interacting"/>
    <property type="match status" value="1"/>
</dbReference>
<dbReference type="STRING" id="1108045.GORHZ_160_00070"/>
<dbReference type="InterPro" id="IPR017927">
    <property type="entry name" value="FAD-bd_FR_type"/>
</dbReference>
<dbReference type="InterPro" id="IPR039374">
    <property type="entry name" value="SIP_fam"/>
</dbReference>
<dbReference type="Gene3D" id="2.40.30.10">
    <property type="entry name" value="Translation factors"/>
    <property type="match status" value="1"/>
</dbReference>
<dbReference type="GO" id="GO:0016491">
    <property type="term" value="F:oxidoreductase activity"/>
    <property type="evidence" value="ECO:0007669"/>
    <property type="project" value="InterPro"/>
</dbReference>
<gene>
    <name evidence="2" type="ORF">GORHZ_160_00070</name>
</gene>
<evidence type="ECO:0000313" key="3">
    <source>
        <dbReference type="Proteomes" id="UP000008363"/>
    </source>
</evidence>
<evidence type="ECO:0000313" key="2">
    <source>
        <dbReference type="EMBL" id="GAB92091.1"/>
    </source>
</evidence>
<name>K6WEB5_9ACTN</name>
<dbReference type="InterPro" id="IPR039261">
    <property type="entry name" value="FNR_nucleotide-bd"/>
</dbReference>
<feature type="domain" description="FAD-binding FR-type" evidence="1">
    <location>
        <begin position="30"/>
        <end position="133"/>
    </location>
</feature>
<sequence length="260" mass="28342">MADFDRLDQTGPTKAASRGWQGAMLKLFGADDYELTVTGSERVTDEFLRIGFTGGGLLTDRPLHPTMWLRLWFENNHGKLHQRGYTLVDPDTATDSFSIEFAMHDGAATRWARDACPGDTIGASFLGSRFAIPEPAPSGWLIAGDTASLPAINSLLDEISSAGHGAPATIWLEYTHDSDRSLPIRLRDHDTITWVRRERDGAALVEAVRAAAVDATGQFGWVALDTKSTRAVAASFRNDYGLGKKSVKSQAYWVPNASQS</sequence>
<dbReference type="InterPro" id="IPR013113">
    <property type="entry name" value="SIP_FAD-bd"/>
</dbReference>
<dbReference type="Proteomes" id="UP000008363">
    <property type="component" value="Unassembled WGS sequence"/>
</dbReference>
<dbReference type="EMBL" id="BAHC01000160">
    <property type="protein sequence ID" value="GAB92091.1"/>
    <property type="molecule type" value="Genomic_DNA"/>
</dbReference>
<dbReference type="Pfam" id="PF08021">
    <property type="entry name" value="FAD_binding_9"/>
    <property type="match status" value="1"/>
</dbReference>